<keyword evidence="2" id="KW-1185">Reference proteome</keyword>
<sequence length="110" mass="12809">MEAMDCSRLADDPAERSHGICSGALRVKCASSQSDATFTYSLEHKSELIALLYYHLDLFDRYQPTLGRPFETLKRFFKIYIRDFDGAKELRDQLMHTKNTDEVRQLLEDL</sequence>
<proteinExistence type="predicted"/>
<dbReference type="GO" id="GO:0016491">
    <property type="term" value="F:oxidoreductase activity"/>
    <property type="evidence" value="ECO:0007669"/>
    <property type="project" value="InterPro"/>
</dbReference>
<dbReference type="Proteomes" id="UP000679129">
    <property type="component" value="Chromosome"/>
</dbReference>
<accession>A0A8F1MCM6</accession>
<dbReference type="InterPro" id="IPR024036">
    <property type="entry name" value="tRNA-dHydroUridine_Synthase_C"/>
</dbReference>
<protein>
    <submittedName>
        <fullName evidence="1">Uncharacterized protein</fullName>
    </submittedName>
</protein>
<organism evidence="1 2">
    <name type="scientific">Candidatus Minimicrobia naudis</name>
    <dbReference type="NCBI Taxonomy" id="2841263"/>
    <lineage>
        <taxon>Bacteria</taxon>
        <taxon>Candidatus Saccharimonadota</taxon>
        <taxon>Candidatus Saccharimonadota incertae sedis</taxon>
        <taxon>Candidatus Minimicrobia</taxon>
    </lineage>
</organism>
<dbReference type="AlphaFoldDB" id="A0A8F1MCM6"/>
<dbReference type="Gene3D" id="1.10.1200.80">
    <property type="entry name" value="Putative flavin oxidoreducatase, domain 2"/>
    <property type="match status" value="1"/>
</dbReference>
<dbReference type="EMBL" id="CP076460">
    <property type="protein sequence ID" value="QWQ32635.1"/>
    <property type="molecule type" value="Genomic_DNA"/>
</dbReference>
<name>A0A8F1MCM6_9BACT</name>
<gene>
    <name evidence="1" type="ORF">KOY48_02215</name>
</gene>
<evidence type="ECO:0000313" key="1">
    <source>
        <dbReference type="EMBL" id="QWQ32635.1"/>
    </source>
</evidence>
<evidence type="ECO:0000313" key="2">
    <source>
        <dbReference type="Proteomes" id="UP000679129"/>
    </source>
</evidence>
<dbReference type="KEGG" id="mnd:KOY48_02215"/>
<reference evidence="1" key="1">
    <citation type="submission" date="2021-06" db="EMBL/GenBank/DDBJ databases">
        <title>An adapted protocol for Saccharibacteria cultivation: two new species join this phylum of Candidate Phyla Radiations.</title>
        <authorList>
            <person name="Ibrahim A."/>
            <person name="Maatouk M."/>
            <person name="Zgheib R."/>
            <person name="Haddad G."/>
            <person name="Bou Khalil J."/>
            <person name="Raoult D."/>
            <person name="Bittar F."/>
        </authorList>
    </citation>
    <scope>NUCLEOTIDE SEQUENCE</scope>
    <source>
        <strain evidence="1">IHU1</strain>
    </source>
</reference>